<protein>
    <submittedName>
        <fullName evidence="3">Uncharacterized protein</fullName>
    </submittedName>
</protein>
<dbReference type="PANTHER" id="PTHR35394">
    <property type="entry name" value="DUF3176 DOMAIN-CONTAINING PROTEIN"/>
    <property type="match status" value="1"/>
</dbReference>
<proteinExistence type="predicted"/>
<evidence type="ECO:0000313" key="4">
    <source>
        <dbReference type="Proteomes" id="UP001391051"/>
    </source>
</evidence>
<accession>A0ABR1Q526</accession>
<gene>
    <name evidence="3" type="ORF">PG986_011454</name>
</gene>
<dbReference type="RefSeq" id="XP_066697167.1">
    <property type="nucleotide sequence ID" value="XM_066847676.1"/>
</dbReference>
<feature type="compositionally biased region" description="Low complexity" evidence="1">
    <location>
        <begin position="693"/>
        <end position="704"/>
    </location>
</feature>
<feature type="region of interest" description="Disordered" evidence="1">
    <location>
        <begin position="676"/>
        <end position="707"/>
    </location>
</feature>
<feature type="transmembrane region" description="Helical" evidence="2">
    <location>
        <begin position="83"/>
        <end position="104"/>
    </location>
</feature>
<evidence type="ECO:0000313" key="3">
    <source>
        <dbReference type="EMBL" id="KAK7947133.1"/>
    </source>
</evidence>
<reference evidence="3 4" key="1">
    <citation type="submission" date="2023-01" db="EMBL/GenBank/DDBJ databases">
        <title>Analysis of 21 Apiospora genomes using comparative genomics revels a genus with tremendous synthesis potential of carbohydrate active enzymes and secondary metabolites.</title>
        <authorList>
            <person name="Sorensen T."/>
        </authorList>
    </citation>
    <scope>NUCLEOTIDE SEQUENCE [LARGE SCALE GENOMIC DNA]</scope>
    <source>
        <strain evidence="3 4">CBS 24483</strain>
    </source>
</reference>
<dbReference type="Proteomes" id="UP001391051">
    <property type="component" value="Unassembled WGS sequence"/>
</dbReference>
<dbReference type="EMBL" id="JAQQWE010000007">
    <property type="protein sequence ID" value="KAK7947133.1"/>
    <property type="molecule type" value="Genomic_DNA"/>
</dbReference>
<feature type="transmembrane region" description="Helical" evidence="2">
    <location>
        <begin position="124"/>
        <end position="144"/>
    </location>
</feature>
<name>A0ABR1Q526_9PEZI</name>
<dbReference type="PANTHER" id="PTHR35394:SF5">
    <property type="entry name" value="DUF3176 DOMAIN-CONTAINING PROTEIN"/>
    <property type="match status" value="1"/>
</dbReference>
<dbReference type="InterPro" id="IPR021514">
    <property type="entry name" value="DUF3176"/>
</dbReference>
<keyword evidence="2" id="KW-1133">Transmembrane helix</keyword>
<feature type="region of interest" description="Disordered" evidence="1">
    <location>
        <begin position="1"/>
        <end position="72"/>
    </location>
</feature>
<keyword evidence="4" id="KW-1185">Reference proteome</keyword>
<feature type="transmembrane region" description="Helical" evidence="2">
    <location>
        <begin position="188"/>
        <end position="207"/>
    </location>
</feature>
<feature type="transmembrane region" description="Helical" evidence="2">
    <location>
        <begin position="623"/>
        <end position="643"/>
    </location>
</feature>
<organism evidence="3 4">
    <name type="scientific">Apiospora aurea</name>
    <dbReference type="NCBI Taxonomy" id="335848"/>
    <lineage>
        <taxon>Eukaryota</taxon>
        <taxon>Fungi</taxon>
        <taxon>Dikarya</taxon>
        <taxon>Ascomycota</taxon>
        <taxon>Pezizomycotina</taxon>
        <taxon>Sordariomycetes</taxon>
        <taxon>Xylariomycetidae</taxon>
        <taxon>Amphisphaeriales</taxon>
        <taxon>Apiosporaceae</taxon>
        <taxon>Apiospora</taxon>
    </lineage>
</organism>
<sequence>MAYNALSTSIPPDRRLDGQTSSYSSATMTGTKDTPSSLSQTQMADVPLSAAGDPPRQDANAKSHGRPGAPAPARTRYRVFTHFQWEILSILLSIGIIVAMFVLLAEYNGKIVTDWQFPINLSTLLALLATIMRAVLFVPITSIISQAKWKLFGTDKPRPLQDLQDIDQGSRSLIGAINIVPLAARASVPTLIAVMLSIVSLGIGPFVQQAIGTEPCAQAVDGQAMVPYTHFVESTREVSPQAAGKQQEIAIMMRNALETLPQDQGNGIRFQCSTGNCTFDNGSPAWSHQRPGNGPRRNGSSVFSTMAMCHKCLDVIDFAQFNLTEQPAAVSGRLPNGLRVRVGGNGPLPYKPDLLNVMTGDLRWAEDKMDPETKHLASVAVGNITMFTTSIDEDDENMSNTERLNSVVASTCILYACARTYDVSIANGELSEELIDTTPASTGPQQLAILYPDADFVVKMSPCWVGDFVYTSNETNASGGDNWFCSRNGGRDPPIPGDECGGIPDVEKCYYRQSAKHAVGMAGAFREVFTLNCDDNRGFYCMDSENKLSGNGAWAEAFYATNITSQKIEDFFASLATTISNRYRMTFGGSKPNFIRSMREPPYGQVRGLVHQTNACNVVRLEWLAFPTAIMALTLVILLWTMAESWMRRKDRPVWKDSILPFLLYSHRFKRDAGDAGSPTVVQESHHDTYGVSSPSASSAPPTSDNKTLLEAGEMEDIARGVQVRFEWPLTGKRRDAEVDSLLQQ</sequence>
<evidence type="ECO:0000256" key="2">
    <source>
        <dbReference type="SAM" id="Phobius"/>
    </source>
</evidence>
<keyword evidence="2" id="KW-0472">Membrane</keyword>
<evidence type="ECO:0000256" key="1">
    <source>
        <dbReference type="SAM" id="MobiDB-lite"/>
    </source>
</evidence>
<feature type="compositionally biased region" description="Polar residues" evidence="1">
    <location>
        <begin position="18"/>
        <end position="43"/>
    </location>
</feature>
<dbReference type="Pfam" id="PF11374">
    <property type="entry name" value="DUF3176"/>
    <property type="match status" value="1"/>
</dbReference>
<feature type="compositionally biased region" description="Polar residues" evidence="1">
    <location>
        <begin position="1"/>
        <end position="10"/>
    </location>
</feature>
<dbReference type="GeneID" id="92080738"/>
<keyword evidence="2" id="KW-0812">Transmembrane</keyword>
<comment type="caution">
    <text evidence="3">The sequence shown here is derived from an EMBL/GenBank/DDBJ whole genome shotgun (WGS) entry which is preliminary data.</text>
</comment>